<feature type="transmembrane region" description="Helical" evidence="8">
    <location>
        <begin position="7"/>
        <end position="35"/>
    </location>
</feature>
<evidence type="ECO:0000313" key="11">
    <source>
        <dbReference type="Proteomes" id="UP001596227"/>
    </source>
</evidence>
<accession>A0ABW1UEA4</accession>
<gene>
    <name evidence="10" type="ORF">ACFQH1_04225</name>
</gene>
<feature type="transmembrane region" description="Helical" evidence="8">
    <location>
        <begin position="418"/>
        <end position="442"/>
    </location>
</feature>
<dbReference type="SUPFAM" id="SSF161098">
    <property type="entry name" value="MetI-like"/>
    <property type="match status" value="2"/>
</dbReference>
<protein>
    <submittedName>
        <fullName evidence="10">ABC transporter permease</fullName>
    </submittedName>
</protein>
<feature type="transmembrane region" description="Helical" evidence="8">
    <location>
        <begin position="522"/>
        <end position="543"/>
    </location>
</feature>
<evidence type="ECO:0000256" key="1">
    <source>
        <dbReference type="ARBA" id="ARBA00004429"/>
    </source>
</evidence>
<evidence type="ECO:0000256" key="6">
    <source>
        <dbReference type="ARBA" id="ARBA00022989"/>
    </source>
</evidence>
<feature type="transmembrane region" description="Helical" evidence="8">
    <location>
        <begin position="463"/>
        <end position="485"/>
    </location>
</feature>
<dbReference type="PROSITE" id="PS50928">
    <property type="entry name" value="ABC_TM1"/>
    <property type="match status" value="2"/>
</dbReference>
<evidence type="ECO:0000313" key="10">
    <source>
        <dbReference type="EMBL" id="MFC6294403.1"/>
    </source>
</evidence>
<feature type="transmembrane region" description="Helical" evidence="8">
    <location>
        <begin position="285"/>
        <end position="310"/>
    </location>
</feature>
<dbReference type="CDD" id="cd06261">
    <property type="entry name" value="TM_PBP2"/>
    <property type="match status" value="2"/>
</dbReference>
<dbReference type="EMBL" id="JBHSSB010000014">
    <property type="protein sequence ID" value="MFC6294403.1"/>
    <property type="molecule type" value="Genomic_DNA"/>
</dbReference>
<keyword evidence="3" id="KW-1003">Cell membrane</keyword>
<feature type="domain" description="ABC transmembrane type-1" evidence="9">
    <location>
        <begin position="345"/>
        <end position="539"/>
    </location>
</feature>
<keyword evidence="4" id="KW-0997">Cell inner membrane</keyword>
<feature type="transmembrane region" description="Helical" evidence="8">
    <location>
        <begin position="344"/>
        <end position="370"/>
    </location>
</feature>
<dbReference type="InterPro" id="IPR035906">
    <property type="entry name" value="MetI-like_sf"/>
</dbReference>
<feature type="transmembrane region" description="Helical" evidence="8">
    <location>
        <begin position="185"/>
        <end position="203"/>
    </location>
</feature>
<proteinExistence type="inferred from homology"/>
<dbReference type="PANTHER" id="PTHR43357">
    <property type="entry name" value="INNER MEMBRANE ABC TRANSPORTER PERMEASE PROTEIN YDCV"/>
    <property type="match status" value="1"/>
</dbReference>
<name>A0ABW1UEA4_9LACO</name>
<feature type="transmembrane region" description="Helical" evidence="8">
    <location>
        <begin position="90"/>
        <end position="114"/>
    </location>
</feature>
<comment type="subcellular location">
    <subcellularLocation>
        <location evidence="1">Cell inner membrane</location>
        <topology evidence="1">Multi-pass membrane protein</topology>
    </subcellularLocation>
    <subcellularLocation>
        <location evidence="8">Cell membrane</location>
        <topology evidence="8">Multi-pass membrane protein</topology>
    </subcellularLocation>
</comment>
<organism evidence="10 11">
    <name type="scientific">Lactiplantibacillus daoliensis</name>
    <dbReference type="NCBI Taxonomy" id="2559916"/>
    <lineage>
        <taxon>Bacteria</taxon>
        <taxon>Bacillati</taxon>
        <taxon>Bacillota</taxon>
        <taxon>Bacilli</taxon>
        <taxon>Lactobacillales</taxon>
        <taxon>Lactobacillaceae</taxon>
        <taxon>Lactiplantibacillus</taxon>
    </lineage>
</organism>
<evidence type="ECO:0000256" key="4">
    <source>
        <dbReference type="ARBA" id="ARBA00022519"/>
    </source>
</evidence>
<dbReference type="InterPro" id="IPR000515">
    <property type="entry name" value="MetI-like"/>
</dbReference>
<comment type="similarity">
    <text evidence="8">Belongs to the binding-protein-dependent transport system permease family.</text>
</comment>
<feature type="transmembrane region" description="Helical" evidence="8">
    <location>
        <begin position="382"/>
        <end position="406"/>
    </location>
</feature>
<sequence>MTKHRSWTGLVIIFALLLALIIAGPLVALIGQTLLGSHPAELIHRLSTPTILTSLGHSLMLGLGTIIGTTVIATPLAFIMTRTKLAQYMWLHWLLLVPFMTPPYINAMGWIYFFQPHGLLAQVFPSSSLNFKGLFSPFGIILIMSLHLYPFAYLLLRNALAQFNQRWTQAAFVHGVSRIRTLTRITLPILLVPYLAMWVLVFTKTLAEFGTPATFGRTIHFEVLTTTIQKDLSQWPLDFKGGVLAGTILLSLALFAWVAQQLLLKQPKIQMAHNQHPVINHRWTVTLAATLIVGTLLLVAIGIPYVSIIFQSLLKQRSAGLTIGNWTAEHYLALLRFDSPAFKALVNTFGLAIVISIANLIIGTLISVASTTKRLPKSLRKIFHLLGSLPLAIPNVVLALSLMIFFSQLLAFTKLYGTISVLIIADIMLFLPTTVQYMTTALQEFNDNFLNSARIFETSPNRIIFKIIIPVLMPALVNSFAMSFIATSRELVVALLLLPSGMTTISSFIYQAFEQGDASQGMALAVITVMITFIILLISNSLLDKQLKTDH</sequence>
<dbReference type="PANTHER" id="PTHR43357:SF3">
    <property type="entry name" value="FE(3+)-TRANSPORT SYSTEM PERMEASE PROTEIN FBPB 2"/>
    <property type="match status" value="1"/>
</dbReference>
<feature type="transmembrane region" description="Helical" evidence="8">
    <location>
        <begin position="243"/>
        <end position="264"/>
    </location>
</feature>
<dbReference type="RefSeq" id="WP_137606145.1">
    <property type="nucleotide sequence ID" value="NZ_BJDH01000001.1"/>
</dbReference>
<dbReference type="Pfam" id="PF00528">
    <property type="entry name" value="BPD_transp_1"/>
    <property type="match status" value="2"/>
</dbReference>
<keyword evidence="6 8" id="KW-1133">Transmembrane helix</keyword>
<feature type="transmembrane region" description="Helical" evidence="8">
    <location>
        <begin position="55"/>
        <end position="78"/>
    </location>
</feature>
<keyword evidence="11" id="KW-1185">Reference proteome</keyword>
<keyword evidence="2 8" id="KW-0813">Transport</keyword>
<evidence type="ECO:0000256" key="7">
    <source>
        <dbReference type="ARBA" id="ARBA00023136"/>
    </source>
</evidence>
<evidence type="ECO:0000256" key="2">
    <source>
        <dbReference type="ARBA" id="ARBA00022448"/>
    </source>
</evidence>
<feature type="transmembrane region" description="Helical" evidence="8">
    <location>
        <begin position="134"/>
        <end position="156"/>
    </location>
</feature>
<dbReference type="Proteomes" id="UP001596227">
    <property type="component" value="Unassembled WGS sequence"/>
</dbReference>
<evidence type="ECO:0000259" key="9">
    <source>
        <dbReference type="PROSITE" id="PS50928"/>
    </source>
</evidence>
<keyword evidence="7 8" id="KW-0472">Membrane</keyword>
<dbReference type="Gene3D" id="1.10.3720.10">
    <property type="entry name" value="MetI-like"/>
    <property type="match status" value="2"/>
</dbReference>
<keyword evidence="5 8" id="KW-0812">Transmembrane</keyword>
<feature type="domain" description="ABC transmembrane type-1" evidence="9">
    <location>
        <begin position="55"/>
        <end position="256"/>
    </location>
</feature>
<evidence type="ECO:0000256" key="3">
    <source>
        <dbReference type="ARBA" id="ARBA00022475"/>
    </source>
</evidence>
<comment type="caution">
    <text evidence="10">The sequence shown here is derived from an EMBL/GenBank/DDBJ whole genome shotgun (WGS) entry which is preliminary data.</text>
</comment>
<reference evidence="11" key="1">
    <citation type="journal article" date="2019" name="Int. J. Syst. Evol. Microbiol.">
        <title>The Global Catalogue of Microorganisms (GCM) 10K type strain sequencing project: providing services to taxonomists for standard genome sequencing and annotation.</title>
        <authorList>
            <consortium name="The Broad Institute Genomics Platform"/>
            <consortium name="The Broad Institute Genome Sequencing Center for Infectious Disease"/>
            <person name="Wu L."/>
            <person name="Ma J."/>
        </authorList>
    </citation>
    <scope>NUCLEOTIDE SEQUENCE [LARGE SCALE GENOMIC DNA]</scope>
    <source>
        <strain evidence="11">CCM 8934</strain>
    </source>
</reference>
<evidence type="ECO:0000256" key="5">
    <source>
        <dbReference type="ARBA" id="ARBA00022692"/>
    </source>
</evidence>
<evidence type="ECO:0000256" key="8">
    <source>
        <dbReference type="RuleBase" id="RU363032"/>
    </source>
</evidence>